<proteinExistence type="predicted"/>
<dbReference type="EMBL" id="KB320617">
    <property type="protein sequence ID" value="ELW67404.1"/>
    <property type="molecule type" value="Genomic_DNA"/>
</dbReference>
<protein>
    <submittedName>
        <fullName evidence="1">Uncharacterized protein</fullName>
    </submittedName>
</protein>
<evidence type="ECO:0000313" key="1">
    <source>
        <dbReference type="EMBL" id="ELW67404.1"/>
    </source>
</evidence>
<name>L9KY40_TUPCH</name>
<dbReference type="InParanoid" id="L9KY40"/>
<keyword evidence="2" id="KW-1185">Reference proteome</keyword>
<organism evidence="1 2">
    <name type="scientific">Tupaia chinensis</name>
    <name type="common">Chinese tree shrew</name>
    <name type="synonym">Tupaia belangeri chinensis</name>
    <dbReference type="NCBI Taxonomy" id="246437"/>
    <lineage>
        <taxon>Eukaryota</taxon>
        <taxon>Metazoa</taxon>
        <taxon>Chordata</taxon>
        <taxon>Craniata</taxon>
        <taxon>Vertebrata</taxon>
        <taxon>Euteleostomi</taxon>
        <taxon>Mammalia</taxon>
        <taxon>Eutheria</taxon>
        <taxon>Euarchontoglires</taxon>
        <taxon>Scandentia</taxon>
        <taxon>Tupaiidae</taxon>
        <taxon>Tupaia</taxon>
    </lineage>
</organism>
<gene>
    <name evidence="1" type="ORF">TREES_T100014647</name>
</gene>
<evidence type="ECO:0000313" key="2">
    <source>
        <dbReference type="Proteomes" id="UP000011518"/>
    </source>
</evidence>
<dbReference type="AlphaFoldDB" id="L9KY40"/>
<dbReference type="Proteomes" id="UP000011518">
    <property type="component" value="Unassembled WGS sequence"/>
</dbReference>
<reference evidence="2" key="1">
    <citation type="submission" date="2012-07" db="EMBL/GenBank/DDBJ databases">
        <title>Genome of the Chinese tree shrew, a rising model animal genetically related to primates.</title>
        <authorList>
            <person name="Zhang G."/>
            <person name="Fan Y."/>
            <person name="Yao Y."/>
            <person name="Huang Z."/>
        </authorList>
    </citation>
    <scope>NUCLEOTIDE SEQUENCE [LARGE SCALE GENOMIC DNA]</scope>
</reference>
<accession>L9KY40</accession>
<reference evidence="2" key="2">
    <citation type="journal article" date="2013" name="Nat. Commun.">
        <title>Genome of the Chinese tree shrew.</title>
        <authorList>
            <person name="Fan Y."/>
            <person name="Huang Z.Y."/>
            <person name="Cao C.C."/>
            <person name="Chen C.S."/>
            <person name="Chen Y.X."/>
            <person name="Fan D.D."/>
            <person name="He J."/>
            <person name="Hou H.L."/>
            <person name="Hu L."/>
            <person name="Hu X.T."/>
            <person name="Jiang X.T."/>
            <person name="Lai R."/>
            <person name="Lang Y.S."/>
            <person name="Liang B."/>
            <person name="Liao S.G."/>
            <person name="Mu D."/>
            <person name="Ma Y.Y."/>
            <person name="Niu Y.Y."/>
            <person name="Sun X.Q."/>
            <person name="Xia J.Q."/>
            <person name="Xiao J."/>
            <person name="Xiong Z.Q."/>
            <person name="Xu L."/>
            <person name="Yang L."/>
            <person name="Zhang Y."/>
            <person name="Zhao W."/>
            <person name="Zhao X.D."/>
            <person name="Zheng Y.T."/>
            <person name="Zhou J.M."/>
            <person name="Zhu Y.B."/>
            <person name="Zhang G.J."/>
            <person name="Wang J."/>
            <person name="Yao Y.G."/>
        </authorList>
    </citation>
    <scope>NUCLEOTIDE SEQUENCE [LARGE SCALE GENOMIC DNA]</scope>
</reference>
<sequence>MPQSAAEGLQLAVFPAAWALPVAQPPLSLDPDEGFTACGLDHPDFTEQHRLLHAGLPAALLWLPVSRLGAVYAWGFVISC</sequence>